<organism evidence="2 3">
    <name type="scientific">Streblomastix strix</name>
    <dbReference type="NCBI Taxonomy" id="222440"/>
    <lineage>
        <taxon>Eukaryota</taxon>
        <taxon>Metamonada</taxon>
        <taxon>Preaxostyla</taxon>
        <taxon>Oxymonadida</taxon>
        <taxon>Streblomastigidae</taxon>
        <taxon>Streblomastix</taxon>
    </lineage>
</organism>
<feature type="compositionally biased region" description="Basic and acidic residues" evidence="1">
    <location>
        <begin position="206"/>
        <end position="222"/>
    </location>
</feature>
<dbReference type="AlphaFoldDB" id="A0A5J4WJ63"/>
<gene>
    <name evidence="2" type="ORF">EZS28_010076</name>
</gene>
<feature type="compositionally biased region" description="Acidic residues" evidence="1">
    <location>
        <begin position="223"/>
        <end position="266"/>
    </location>
</feature>
<dbReference type="EMBL" id="SNRW01001952">
    <property type="protein sequence ID" value="KAA6394399.1"/>
    <property type="molecule type" value="Genomic_DNA"/>
</dbReference>
<evidence type="ECO:0000313" key="2">
    <source>
        <dbReference type="EMBL" id="KAA6394399.1"/>
    </source>
</evidence>
<comment type="caution">
    <text evidence="2">The sequence shown here is derived from an EMBL/GenBank/DDBJ whole genome shotgun (WGS) entry which is preliminary data.</text>
</comment>
<feature type="region of interest" description="Disordered" evidence="1">
    <location>
        <begin position="206"/>
        <end position="266"/>
    </location>
</feature>
<sequence length="764" mass="89187">MDQEKNEQIDDSSDIFTIFGENCAICGNIPSISEQADLHEFLQQFGELRNVLLEQQNGEEARQALAFFTTQEGQKLILTLKNGIIESKEKDEKDLEQQLDVLCGLATISSNISDIAQNSFINVIAKIAKTFLGRTKAFALELLLLFVENGGIKIRKAVKSIIGENGLLDLIGESDKDLNERALKQTMKWNNNNLLKKMMEFIERKDSHDQVMENEKKDRQNLDEEEDDDEEEYNSEFDEDEDDDEEEEAEENEYGEDDDDIDDEEYDGDEIENENKWKLKDQQVVNCFKLLNEQIEQLKKYKQNGQEIPSLTIGMISCICIFLLRTARSYVSFIEDSNKNLIRETELVEQMFKLLEYLPIKHINRNHLNPLTNLIAYYQCPFNTKPYVLSVLQKLIQYINHPSIKVVDLVVFTLHSFFTPNSDNDFYHSSYDEDISQIASHPFYYALKQDGSIDLMGKCIISQQDKDIQAFLSQAYCSLCRNHAVPSDVLQTIIQTEQRVIELLIFQKDSIDDHILSFLYLSLCQENHSILLSDDMHQDLHSYDMRIPQYDYHCIVQLLQVMYERGNANTRLQIKQQFPVEWIQKHIMRDKMNYKYYSKYQNGEYNERFTNLVSFILIGQYQEEQIMEDVAFIMSGIVDECEKYATENKNIFDKVKKAIKIACKASDKDIIYGAMGSVQEGFSYYLYEVAMRWNEEELYDTLELFIQLVDELDDEVLANFVDTEMISWLFYIQGLQEGERQRDQTLKIIEKATFLGAVIMERET</sequence>
<accession>A0A5J4WJ63</accession>
<protein>
    <submittedName>
        <fullName evidence="2">Uncharacterized protein</fullName>
    </submittedName>
</protein>
<evidence type="ECO:0000313" key="3">
    <source>
        <dbReference type="Proteomes" id="UP000324800"/>
    </source>
</evidence>
<name>A0A5J4WJ63_9EUKA</name>
<dbReference type="Proteomes" id="UP000324800">
    <property type="component" value="Unassembled WGS sequence"/>
</dbReference>
<proteinExistence type="predicted"/>
<reference evidence="2 3" key="1">
    <citation type="submission" date="2019-03" db="EMBL/GenBank/DDBJ databases">
        <title>Single cell metagenomics reveals metabolic interactions within the superorganism composed of flagellate Streblomastix strix and complex community of Bacteroidetes bacteria on its surface.</title>
        <authorList>
            <person name="Treitli S.C."/>
            <person name="Kolisko M."/>
            <person name="Husnik F."/>
            <person name="Keeling P."/>
            <person name="Hampl V."/>
        </authorList>
    </citation>
    <scope>NUCLEOTIDE SEQUENCE [LARGE SCALE GENOMIC DNA]</scope>
    <source>
        <strain evidence="2">ST1C</strain>
    </source>
</reference>
<evidence type="ECO:0000256" key="1">
    <source>
        <dbReference type="SAM" id="MobiDB-lite"/>
    </source>
</evidence>